<feature type="region of interest" description="Disordered" evidence="1">
    <location>
        <begin position="1"/>
        <end position="31"/>
    </location>
</feature>
<sequence length="151" mass="16491">MGRHAPPVPSVSDLSVEKKGCSGRPDTTTDSSKSVAQFYATDSAFLHFERLSLESSTDVVMLSQLFFKKIYFAFEVVIFFITSTNWGLCIARLFADSSLESYGGRVLSGPKTGKVDGEGSITDGRVKDDIDWSSADFEIESSYGGTCMDRP</sequence>
<gene>
    <name evidence="2" type="ORF">GWI33_010301</name>
</gene>
<dbReference type="AlphaFoldDB" id="A0A834ISD2"/>
<name>A0A834ISD2_RHYFE</name>
<accession>A0A834ISD2</accession>
<dbReference type="Proteomes" id="UP000625711">
    <property type="component" value="Unassembled WGS sequence"/>
</dbReference>
<proteinExistence type="predicted"/>
<evidence type="ECO:0000313" key="2">
    <source>
        <dbReference type="EMBL" id="KAF7285649.1"/>
    </source>
</evidence>
<protein>
    <submittedName>
        <fullName evidence="2">Uncharacterized protein</fullName>
    </submittedName>
</protein>
<reference evidence="2" key="1">
    <citation type="submission" date="2020-08" db="EMBL/GenBank/DDBJ databases">
        <title>Genome sequencing and assembly of the red palm weevil Rhynchophorus ferrugineus.</title>
        <authorList>
            <person name="Dias G.B."/>
            <person name="Bergman C.M."/>
            <person name="Manee M."/>
        </authorList>
    </citation>
    <scope>NUCLEOTIDE SEQUENCE</scope>
    <source>
        <strain evidence="2">AA-2017</strain>
        <tissue evidence="2">Whole larva</tissue>
    </source>
</reference>
<organism evidence="2 3">
    <name type="scientific">Rhynchophorus ferrugineus</name>
    <name type="common">Red palm weevil</name>
    <name type="synonym">Curculio ferrugineus</name>
    <dbReference type="NCBI Taxonomy" id="354439"/>
    <lineage>
        <taxon>Eukaryota</taxon>
        <taxon>Metazoa</taxon>
        <taxon>Ecdysozoa</taxon>
        <taxon>Arthropoda</taxon>
        <taxon>Hexapoda</taxon>
        <taxon>Insecta</taxon>
        <taxon>Pterygota</taxon>
        <taxon>Neoptera</taxon>
        <taxon>Endopterygota</taxon>
        <taxon>Coleoptera</taxon>
        <taxon>Polyphaga</taxon>
        <taxon>Cucujiformia</taxon>
        <taxon>Curculionidae</taxon>
        <taxon>Dryophthorinae</taxon>
        <taxon>Rhynchophorus</taxon>
    </lineage>
</organism>
<comment type="caution">
    <text evidence="2">The sequence shown here is derived from an EMBL/GenBank/DDBJ whole genome shotgun (WGS) entry which is preliminary data.</text>
</comment>
<keyword evidence="3" id="KW-1185">Reference proteome</keyword>
<evidence type="ECO:0000313" key="3">
    <source>
        <dbReference type="Proteomes" id="UP000625711"/>
    </source>
</evidence>
<evidence type="ECO:0000256" key="1">
    <source>
        <dbReference type="SAM" id="MobiDB-lite"/>
    </source>
</evidence>
<dbReference type="EMBL" id="JAACXV010000049">
    <property type="protein sequence ID" value="KAF7285649.1"/>
    <property type="molecule type" value="Genomic_DNA"/>
</dbReference>